<evidence type="ECO:0000256" key="5">
    <source>
        <dbReference type="ARBA" id="ARBA00023004"/>
    </source>
</evidence>
<dbReference type="KEGG" id="ccn:H924_06805"/>
<dbReference type="Pfam" id="PF03460">
    <property type="entry name" value="NIR_SIR_ferr"/>
    <property type="match status" value="1"/>
</dbReference>
<dbReference type="InterPro" id="IPR005117">
    <property type="entry name" value="NiRdtase/SiRdtase_haem-b_fer"/>
</dbReference>
<evidence type="ECO:0000313" key="9">
    <source>
        <dbReference type="Proteomes" id="UP000011760"/>
    </source>
</evidence>
<dbReference type="HOGENOM" id="CLU_015667_0_1_11"/>
<reference evidence="8 9" key="1">
    <citation type="submission" date="2013-02" db="EMBL/GenBank/DDBJ databases">
        <title>The complete genome sequence of Corynebacterium callunae DSM 20147.</title>
        <authorList>
            <person name="Ruckert C."/>
            <person name="Albersmeier A."/>
            <person name="Kalinowski J."/>
        </authorList>
    </citation>
    <scope>NUCLEOTIDE SEQUENCE [LARGE SCALE GENOMIC DNA]</scope>
    <source>
        <strain evidence="8 9">DSM 20147</strain>
    </source>
</reference>
<dbReference type="GO" id="GO:0046872">
    <property type="term" value="F:metal ion binding"/>
    <property type="evidence" value="ECO:0007669"/>
    <property type="project" value="UniProtKB-KW"/>
</dbReference>
<dbReference type="RefSeq" id="WP_015651236.1">
    <property type="nucleotide sequence ID" value="NC_020506.1"/>
</dbReference>
<evidence type="ECO:0000256" key="6">
    <source>
        <dbReference type="ARBA" id="ARBA00023014"/>
    </source>
</evidence>
<organism evidence="8 9">
    <name type="scientific">Corynebacterium callunae DSM 20147</name>
    <dbReference type="NCBI Taxonomy" id="1121353"/>
    <lineage>
        <taxon>Bacteria</taxon>
        <taxon>Bacillati</taxon>
        <taxon>Actinomycetota</taxon>
        <taxon>Actinomycetes</taxon>
        <taxon>Mycobacteriales</taxon>
        <taxon>Corynebacteriaceae</taxon>
        <taxon>Corynebacterium</taxon>
    </lineage>
</organism>
<evidence type="ECO:0000259" key="7">
    <source>
        <dbReference type="Pfam" id="PF03460"/>
    </source>
</evidence>
<dbReference type="InterPro" id="IPR036136">
    <property type="entry name" value="Nit/Sulf_reduc_fer-like_dom_sf"/>
</dbReference>
<dbReference type="Gene3D" id="3.90.480.20">
    <property type="match status" value="1"/>
</dbReference>
<evidence type="ECO:0000256" key="2">
    <source>
        <dbReference type="ARBA" id="ARBA00022617"/>
    </source>
</evidence>
<keyword evidence="3" id="KW-0479">Metal-binding</keyword>
<dbReference type="PANTHER" id="PTHR32439">
    <property type="entry name" value="FERREDOXIN--NITRITE REDUCTASE, CHLOROPLASTIC"/>
    <property type="match status" value="1"/>
</dbReference>
<dbReference type="InterPro" id="IPR051329">
    <property type="entry name" value="NIR_SIR_4Fe-4S"/>
</dbReference>
<dbReference type="PANTHER" id="PTHR32439:SF9">
    <property type="entry name" value="BLR3264 PROTEIN"/>
    <property type="match status" value="1"/>
</dbReference>
<evidence type="ECO:0000256" key="4">
    <source>
        <dbReference type="ARBA" id="ARBA00023002"/>
    </source>
</evidence>
<dbReference type="GO" id="GO:0016491">
    <property type="term" value="F:oxidoreductase activity"/>
    <property type="evidence" value="ECO:0007669"/>
    <property type="project" value="UniProtKB-KW"/>
</dbReference>
<keyword evidence="1" id="KW-0004">4Fe-4S</keyword>
<accession>M1UF73</accession>
<dbReference type="GO" id="GO:0051539">
    <property type="term" value="F:4 iron, 4 sulfur cluster binding"/>
    <property type="evidence" value="ECO:0007669"/>
    <property type="project" value="UniProtKB-KW"/>
</dbReference>
<dbReference type="SUPFAM" id="SSF55124">
    <property type="entry name" value="Nitrite/Sulfite reductase N-terminal domain-like"/>
    <property type="match status" value="2"/>
</dbReference>
<dbReference type="InterPro" id="IPR045854">
    <property type="entry name" value="NO2/SO3_Rdtase_4Fe4S_sf"/>
</dbReference>
<proteinExistence type="predicted"/>
<evidence type="ECO:0000313" key="8">
    <source>
        <dbReference type="EMBL" id="AGG66805.1"/>
    </source>
</evidence>
<dbReference type="OrthoDB" id="105450at2"/>
<dbReference type="STRING" id="1121353.H924_06805"/>
<keyword evidence="9" id="KW-1185">Reference proteome</keyword>
<evidence type="ECO:0000256" key="3">
    <source>
        <dbReference type="ARBA" id="ARBA00022723"/>
    </source>
</evidence>
<protein>
    <recommendedName>
        <fullName evidence="7">Nitrite/Sulfite reductase ferredoxin-like domain-containing protein</fullName>
    </recommendedName>
</protein>
<dbReference type="PATRIC" id="fig|1121353.3.peg.1387"/>
<sequence>MSSNDGAFSFQHVYSAADGFVGRMHFPGGLVASSVWADLAEFAEQHGDGFVHLTSRGNVQVRGLKQAPEVRGGAQVLATPGHAELATLATELAGAVRQDIVIGLDGGHGEILRLRPDIGLVLIDETRMQVVDASLNAGPIVDVAQVNEVVSGIAAAMPPEFSGAAVELPVAVGHSAPIGWLEDKSSELVALGAGVPLGRMDARLSRFLAAIEVDITVTPWHSLYIPNLPAGVAEQVVKVLAPMGLIFDAQSPWLRASACIGAPGCSHALADVRGDLLSAVASGQLEVNSPVYFAGCAKRCGHPRRAHVEYQATAEGDYEIFERS</sequence>
<feature type="domain" description="Nitrite/Sulfite reductase ferredoxin-like" evidence="7">
    <location>
        <begin position="18"/>
        <end position="66"/>
    </location>
</feature>
<keyword evidence="4" id="KW-0560">Oxidoreductase</keyword>
<name>M1UF73_9CORY</name>
<evidence type="ECO:0000256" key="1">
    <source>
        <dbReference type="ARBA" id="ARBA00022485"/>
    </source>
</evidence>
<keyword evidence="6" id="KW-0411">Iron-sulfur</keyword>
<dbReference type="Proteomes" id="UP000011760">
    <property type="component" value="Chromosome"/>
</dbReference>
<keyword evidence="5" id="KW-0408">Iron</keyword>
<dbReference type="EMBL" id="CP004354">
    <property type="protein sequence ID" value="AGG66805.1"/>
    <property type="molecule type" value="Genomic_DNA"/>
</dbReference>
<dbReference type="AlphaFoldDB" id="M1UF73"/>
<dbReference type="eggNOG" id="COG0155">
    <property type="taxonomic scope" value="Bacteria"/>
</dbReference>
<keyword evidence="2" id="KW-0349">Heme</keyword>
<gene>
    <name evidence="8" type="ORF">H924_06805</name>
</gene>
<dbReference type="SUPFAM" id="SSF56014">
    <property type="entry name" value="Nitrite and sulphite reductase 4Fe-4S domain-like"/>
    <property type="match status" value="1"/>
</dbReference>